<protein>
    <recommendedName>
        <fullName evidence="9">Bifunctional metallophosphatase/5'-nucleotidase</fullName>
    </recommendedName>
</protein>
<evidence type="ECO:0000313" key="8">
    <source>
        <dbReference type="Proteomes" id="UP000323865"/>
    </source>
</evidence>
<organism evidence="7 8">
    <name type="scientific">Dermabacter vaginalis</name>
    <dbReference type="NCBI Taxonomy" id="1630135"/>
    <lineage>
        <taxon>Bacteria</taxon>
        <taxon>Bacillati</taxon>
        <taxon>Actinomycetota</taxon>
        <taxon>Actinomycetes</taxon>
        <taxon>Micrococcales</taxon>
        <taxon>Dermabacteraceae</taxon>
        <taxon>Dermabacter</taxon>
    </lineage>
</organism>
<feature type="signal peptide" evidence="2">
    <location>
        <begin position="1"/>
        <end position="31"/>
    </location>
</feature>
<reference evidence="7 8" key="1">
    <citation type="submission" date="2019-09" db="EMBL/GenBank/DDBJ databases">
        <title>FDA dAtabase for Regulatory Grade micrObial Sequences (FDA-ARGOS): Supporting development and validation of Infectious Disease Dx tests.</title>
        <authorList>
            <person name="Sciortino C."/>
            <person name="Tallon L."/>
            <person name="Sadzewicz L."/>
            <person name="Vavikolanu K."/>
            <person name="Mehta A."/>
            <person name="Aluvathingal J."/>
            <person name="Nadendla S."/>
            <person name="Nandy P."/>
            <person name="Geyer C."/>
            <person name="Yan Y."/>
            <person name="Sichtig H."/>
        </authorList>
    </citation>
    <scope>NUCLEOTIDE SEQUENCE [LARGE SCALE GENOMIC DNA]</scope>
    <source>
        <strain evidence="7 8">FDAARGOS_640</strain>
    </source>
</reference>
<evidence type="ECO:0000259" key="5">
    <source>
        <dbReference type="Pfam" id="PF00149"/>
    </source>
</evidence>
<dbReference type="InterPro" id="IPR036907">
    <property type="entry name" value="5'-Nucleotdase_C_sf"/>
</dbReference>
<keyword evidence="4" id="KW-0472">Membrane</keyword>
<evidence type="ECO:0000259" key="6">
    <source>
        <dbReference type="Pfam" id="PF02872"/>
    </source>
</evidence>
<dbReference type="PANTHER" id="PTHR11575">
    <property type="entry name" value="5'-NUCLEOTIDASE-RELATED"/>
    <property type="match status" value="1"/>
</dbReference>
<keyword evidence="1 2" id="KW-0732">Signal</keyword>
<dbReference type="PRINTS" id="PR01607">
    <property type="entry name" value="APYRASEFAMLY"/>
</dbReference>
<feature type="compositionally biased region" description="Polar residues" evidence="3">
    <location>
        <begin position="657"/>
        <end position="666"/>
    </location>
</feature>
<dbReference type="Pfam" id="PF00149">
    <property type="entry name" value="Metallophos"/>
    <property type="match status" value="1"/>
</dbReference>
<dbReference type="InterPro" id="IPR006179">
    <property type="entry name" value="5_nucleotidase/apyrase"/>
</dbReference>
<dbReference type="RefSeq" id="WP_150333637.1">
    <property type="nucleotide sequence ID" value="NZ_CP044108.1"/>
</dbReference>
<feature type="domain" description="Calcineurin-like phosphoesterase" evidence="5">
    <location>
        <begin position="42"/>
        <end position="247"/>
    </location>
</feature>
<sequence>MRLFPRRALLTGASLATASALALGATAPALATVNDDGSKTVTVAAFTDLHGHLERVPNLAYQIEQIKAENPGDTIVASNGDSVGGSAYISSVQKDEPTIEALNAMGVQVSSAGNHEFDKGYKEDMAVGARLNTESNFPYLAANLTGADPEAIPPYTIIDTDSGVKVGFIGTAPISSPKDIAVDSFTNQGLAVTDPVAAVDKYAAQLKDGDESNGEADVVIALVHDDADIAAKVGENVDAAVGGHSHRKAELTTASGAPVFQPASFGKLLGRFDITVAADGKVGVKASMSEVADIEQTPDAPTNRQAMDIYSKAAAYAEKTNKTLAEIEGKALTARSSGAESTAVNMIADGFLAWGKDQKQGADLGYQNAGGTRADLDPNQDGKITVVESGTVQPFGNTLGTVEITGAQLVGLVEAQFGTDDSGKPRVKNAGFSRNLSYTYNPTSPEGSKVMDVRLDGKPVDPKSTYTVATTSYLLSSVFGEGKNRIDSTEVDLDAFNAWLQKVSPYKADQGQRGIGFTSSADSFKAGDKVEISLSSLSMTADEDKPTEAIMFDEKGNELGRGPVDNTLDGNETGKATFTITIPNYTEAGSYVYTIKAGATTGYVVLAFDQSAVAPGTGNGTEEAPADGAGQGDSDDTSAPGDTEGVPAPAGGRGQDVSGSATSRGSRVSALPRTGAESLGVAGVAFAMVAAGGVLVARRRADRA</sequence>
<feature type="transmembrane region" description="Helical" evidence="4">
    <location>
        <begin position="679"/>
        <end position="697"/>
    </location>
</feature>
<keyword evidence="4" id="KW-0812">Transmembrane</keyword>
<dbReference type="SUPFAM" id="SSF55816">
    <property type="entry name" value="5'-nucleotidase (syn. UDP-sugar hydrolase), C-terminal domain"/>
    <property type="match status" value="1"/>
</dbReference>
<name>A0ABX6A7H7_9MICO</name>
<dbReference type="InterPro" id="IPR006311">
    <property type="entry name" value="TAT_signal"/>
</dbReference>
<evidence type="ECO:0000256" key="1">
    <source>
        <dbReference type="ARBA" id="ARBA00022729"/>
    </source>
</evidence>
<dbReference type="InterPro" id="IPR004843">
    <property type="entry name" value="Calcineurin-like_PHP"/>
</dbReference>
<feature type="chain" id="PRO_5044991979" description="Bifunctional metallophosphatase/5'-nucleotidase" evidence="2">
    <location>
        <begin position="32"/>
        <end position="704"/>
    </location>
</feature>
<gene>
    <name evidence="7" type="ORF">FOB48_09430</name>
</gene>
<dbReference type="PANTHER" id="PTHR11575:SF24">
    <property type="entry name" value="5'-NUCLEOTIDASE"/>
    <property type="match status" value="1"/>
</dbReference>
<dbReference type="InterPro" id="IPR008334">
    <property type="entry name" value="5'-Nucleotdase_C"/>
</dbReference>
<dbReference type="SUPFAM" id="SSF56300">
    <property type="entry name" value="Metallo-dependent phosphatases"/>
    <property type="match status" value="1"/>
</dbReference>
<evidence type="ECO:0000256" key="2">
    <source>
        <dbReference type="RuleBase" id="RU362119"/>
    </source>
</evidence>
<dbReference type="Gene3D" id="3.60.21.10">
    <property type="match status" value="1"/>
</dbReference>
<feature type="region of interest" description="Disordered" evidence="3">
    <location>
        <begin position="616"/>
        <end position="670"/>
    </location>
</feature>
<proteinExistence type="inferred from homology"/>
<keyword evidence="8" id="KW-1185">Reference proteome</keyword>
<dbReference type="Gene3D" id="3.90.780.10">
    <property type="entry name" value="5'-Nucleotidase, C-terminal domain"/>
    <property type="match status" value="1"/>
</dbReference>
<keyword evidence="2" id="KW-0547">Nucleotide-binding</keyword>
<dbReference type="PROSITE" id="PS51318">
    <property type="entry name" value="TAT"/>
    <property type="match status" value="1"/>
</dbReference>
<keyword evidence="4" id="KW-1133">Transmembrane helix</keyword>
<dbReference type="Proteomes" id="UP000323865">
    <property type="component" value="Chromosome"/>
</dbReference>
<comment type="similarity">
    <text evidence="2">Belongs to the 5'-nucleotidase family.</text>
</comment>
<evidence type="ECO:0000313" key="7">
    <source>
        <dbReference type="EMBL" id="QEU12506.1"/>
    </source>
</evidence>
<dbReference type="InterPro" id="IPR029052">
    <property type="entry name" value="Metallo-depent_PP-like"/>
</dbReference>
<feature type="domain" description="5'-Nucleotidase C-terminal" evidence="6">
    <location>
        <begin position="333"/>
        <end position="476"/>
    </location>
</feature>
<dbReference type="Pfam" id="PF02872">
    <property type="entry name" value="5_nucleotid_C"/>
    <property type="match status" value="1"/>
</dbReference>
<evidence type="ECO:0000256" key="3">
    <source>
        <dbReference type="SAM" id="MobiDB-lite"/>
    </source>
</evidence>
<keyword evidence="2" id="KW-0378">Hydrolase</keyword>
<accession>A0ABX6A7H7</accession>
<evidence type="ECO:0000256" key="4">
    <source>
        <dbReference type="SAM" id="Phobius"/>
    </source>
</evidence>
<evidence type="ECO:0008006" key="9">
    <source>
        <dbReference type="Google" id="ProtNLM"/>
    </source>
</evidence>
<dbReference type="EMBL" id="CP044108">
    <property type="protein sequence ID" value="QEU12506.1"/>
    <property type="molecule type" value="Genomic_DNA"/>
</dbReference>